<evidence type="ECO:0000256" key="3">
    <source>
        <dbReference type="ARBA" id="ARBA00022691"/>
    </source>
</evidence>
<keyword evidence="1" id="KW-0489">Methyltransferase</keyword>
<name>F5IYE3_9BACT</name>
<dbReference type="InterPro" id="IPR029063">
    <property type="entry name" value="SAM-dependent_MTases_sf"/>
</dbReference>
<dbReference type="Proteomes" id="UP000004913">
    <property type="component" value="Unassembled WGS sequence"/>
</dbReference>
<sequence length="297" mass="34630">MQLLQPQHWIDYELIDSGEYEKLERFGKYIIRRPEPQAVWRKSLPEKEWENIPDAIFKREKGKTSQDGNDKGVWTQKKGMPDQWFINYKYKEMNLKFRLGLTSFKHVGIFPEQAENWNFIYDTIKEIKTEEPKILNLFAYTGGASIAAKSAGADVTHVDSVRQVITWSRENMEASGLDNIRWIVEDALKFCRREVKREKKYNGIILDPPAYGRGPDGEKWILEENIAELMELCRELLAEKDSFLILNLYSMGFSAVIAENLIKDYFPDVKNCQFGELIVPEKSGKNLPLSVYARFKK</sequence>
<dbReference type="Gene3D" id="2.60.40.1180">
    <property type="entry name" value="Golgi alpha-mannosidase II"/>
    <property type="match status" value="1"/>
</dbReference>
<comment type="caution">
    <text evidence="5">The sequence shown here is derived from an EMBL/GenBank/DDBJ whole genome shotgun (WGS) entry which is preliminary data.</text>
</comment>
<dbReference type="PANTHER" id="PTHR43042">
    <property type="entry name" value="SAM-DEPENDENT METHYLTRANSFERASE"/>
    <property type="match status" value="1"/>
</dbReference>
<reference evidence="5 6" key="1">
    <citation type="submission" date="2011-04" db="EMBL/GenBank/DDBJ databases">
        <title>The Genome Sequence of Dysgonomonas gadei ATCC BAA-286.</title>
        <authorList>
            <consortium name="The Broad Institute Genome Sequencing Platform"/>
            <person name="Earl A."/>
            <person name="Ward D."/>
            <person name="Feldgarden M."/>
            <person name="Gevers D."/>
            <person name="Pudlo N."/>
            <person name="Martens E."/>
            <person name="Allen-Vercoe E."/>
            <person name="Young S.K."/>
            <person name="Zeng Q."/>
            <person name="Gargeya S."/>
            <person name="Fitzgerald M."/>
            <person name="Haas B."/>
            <person name="Abouelleil A."/>
            <person name="Alvarado L."/>
            <person name="Arachchi H.M."/>
            <person name="Berlin A."/>
            <person name="Brown A."/>
            <person name="Chapman S.B."/>
            <person name="Chen Z."/>
            <person name="Dunbar C."/>
            <person name="Freedman E."/>
            <person name="Gearin G."/>
            <person name="Gellesch M."/>
            <person name="Goldberg J."/>
            <person name="Griggs A."/>
            <person name="Gujja S."/>
            <person name="Heiman D."/>
            <person name="Howarth C."/>
            <person name="Larson L."/>
            <person name="Lui A."/>
            <person name="MacDonald P.J.P."/>
            <person name="Mehta T."/>
            <person name="Montmayeur A."/>
            <person name="Murphy C."/>
            <person name="Neiman D."/>
            <person name="Pearson M."/>
            <person name="Priest M."/>
            <person name="Roberts A."/>
            <person name="Saif S."/>
            <person name="Shea T."/>
            <person name="Shenoy N."/>
            <person name="Sisk P."/>
            <person name="Stolte C."/>
            <person name="Sykes S."/>
            <person name="Yandava C."/>
            <person name="Wortman J."/>
            <person name="Nusbaum C."/>
            <person name="Birren B."/>
        </authorList>
    </citation>
    <scope>NUCLEOTIDE SEQUENCE [LARGE SCALE GENOMIC DNA]</scope>
    <source>
        <strain evidence="5 6">ATCC BAA-286</strain>
    </source>
</reference>
<dbReference type="InterPro" id="IPR013780">
    <property type="entry name" value="Glyco_hydro_b"/>
</dbReference>
<dbReference type="SUPFAM" id="SSF53335">
    <property type="entry name" value="S-adenosyl-L-methionine-dependent methyltransferases"/>
    <property type="match status" value="1"/>
</dbReference>
<evidence type="ECO:0000256" key="1">
    <source>
        <dbReference type="ARBA" id="ARBA00022603"/>
    </source>
</evidence>
<organism evidence="5 6">
    <name type="scientific">Dysgonomonas gadei ATCC BAA-286</name>
    <dbReference type="NCBI Taxonomy" id="742766"/>
    <lineage>
        <taxon>Bacteria</taxon>
        <taxon>Pseudomonadati</taxon>
        <taxon>Bacteroidota</taxon>
        <taxon>Bacteroidia</taxon>
        <taxon>Bacteroidales</taxon>
        <taxon>Dysgonomonadaceae</taxon>
        <taxon>Dysgonomonas</taxon>
    </lineage>
</organism>
<dbReference type="EMBL" id="ADLV01000025">
    <property type="protein sequence ID" value="EGK01578.1"/>
    <property type="molecule type" value="Genomic_DNA"/>
</dbReference>
<keyword evidence="3" id="KW-0949">S-adenosyl-L-methionine</keyword>
<evidence type="ECO:0000313" key="6">
    <source>
        <dbReference type="Proteomes" id="UP000004913"/>
    </source>
</evidence>
<dbReference type="CDD" id="cd02440">
    <property type="entry name" value="AdoMet_MTases"/>
    <property type="match status" value="1"/>
</dbReference>
<evidence type="ECO:0000313" key="5">
    <source>
        <dbReference type="EMBL" id="EGK01578.1"/>
    </source>
</evidence>
<dbReference type="RefSeq" id="WP_006799639.1">
    <property type="nucleotide sequence ID" value="NZ_GL891983.1"/>
</dbReference>
<proteinExistence type="predicted"/>
<dbReference type="GO" id="GO:0008168">
    <property type="term" value="F:methyltransferase activity"/>
    <property type="evidence" value="ECO:0007669"/>
    <property type="project" value="UniProtKB-KW"/>
</dbReference>
<evidence type="ECO:0000256" key="2">
    <source>
        <dbReference type="ARBA" id="ARBA00022679"/>
    </source>
</evidence>
<gene>
    <name evidence="5" type="ORF">HMPREF9455_02110</name>
</gene>
<evidence type="ECO:0000259" key="4">
    <source>
        <dbReference type="Pfam" id="PF10672"/>
    </source>
</evidence>
<dbReference type="AlphaFoldDB" id="F5IYE3"/>
<protein>
    <recommendedName>
        <fullName evidence="4">S-adenosylmethionine-dependent methyltransferase domain-containing protein</fullName>
    </recommendedName>
</protein>
<accession>F5IYE3</accession>
<feature type="domain" description="S-adenosylmethionine-dependent methyltransferase" evidence="4">
    <location>
        <begin position="90"/>
        <end position="215"/>
    </location>
</feature>
<dbReference type="Pfam" id="PF10672">
    <property type="entry name" value="Methyltrans_SAM"/>
    <property type="match status" value="1"/>
</dbReference>
<dbReference type="PANTHER" id="PTHR43042:SF2">
    <property type="entry name" value="SAM-DEPENDENT METHYLTRANSFERASE"/>
    <property type="match status" value="1"/>
</dbReference>
<dbReference type="eggNOG" id="COG1092">
    <property type="taxonomic scope" value="Bacteria"/>
</dbReference>
<dbReference type="InterPro" id="IPR019614">
    <property type="entry name" value="SAM-dep_methyl-trfase"/>
</dbReference>
<dbReference type="OrthoDB" id="9805492at2"/>
<dbReference type="Gene3D" id="3.40.50.150">
    <property type="entry name" value="Vaccinia Virus protein VP39"/>
    <property type="match status" value="1"/>
</dbReference>
<keyword evidence="2" id="KW-0808">Transferase</keyword>
<dbReference type="HOGENOM" id="CLU_051804_1_0_10"/>
<keyword evidence="6" id="KW-1185">Reference proteome</keyword>
<dbReference type="GO" id="GO:0032259">
    <property type="term" value="P:methylation"/>
    <property type="evidence" value="ECO:0007669"/>
    <property type="project" value="UniProtKB-KW"/>
</dbReference>
<dbReference type="STRING" id="742766.HMPREF9455_02110"/>